<keyword evidence="1" id="KW-0863">Zinc-finger</keyword>
<evidence type="ECO:0000313" key="3">
    <source>
        <dbReference type="EMBL" id="KAG8196198.1"/>
    </source>
</evidence>
<evidence type="ECO:0000256" key="1">
    <source>
        <dbReference type="PROSITE-ProRule" id="PRU00042"/>
    </source>
</evidence>
<dbReference type="Pfam" id="PF00096">
    <property type="entry name" value="zf-C2H2"/>
    <property type="match status" value="1"/>
</dbReference>
<protein>
    <recommendedName>
        <fullName evidence="2">C2H2-type domain-containing protein</fullName>
    </recommendedName>
</protein>
<dbReference type="Gene3D" id="3.30.160.60">
    <property type="entry name" value="Classic Zinc Finger"/>
    <property type="match status" value="1"/>
</dbReference>
<comment type="caution">
    <text evidence="3">The sequence shown here is derived from an EMBL/GenBank/DDBJ whole genome shotgun (WGS) entry which is preliminary data.</text>
</comment>
<gene>
    <name evidence="3" type="ORF">JTE90_007926</name>
</gene>
<dbReference type="EMBL" id="JAFNEN010000074">
    <property type="protein sequence ID" value="KAG8196198.1"/>
    <property type="molecule type" value="Genomic_DNA"/>
</dbReference>
<proteinExistence type="predicted"/>
<keyword evidence="1" id="KW-0862">Zinc</keyword>
<dbReference type="InterPro" id="IPR036236">
    <property type="entry name" value="Znf_C2H2_sf"/>
</dbReference>
<dbReference type="SMART" id="SM00355">
    <property type="entry name" value="ZnF_C2H2"/>
    <property type="match status" value="2"/>
</dbReference>
<keyword evidence="4" id="KW-1185">Reference proteome</keyword>
<dbReference type="SUPFAM" id="SSF57667">
    <property type="entry name" value="beta-beta-alpha zinc fingers"/>
    <property type="match status" value="1"/>
</dbReference>
<sequence length="76" mass="8985">MNYSFPLADPRVSYLARMQKRRILCRYCPFATDSAFDLQNHLCTHAFTKNTYQCDVCLKFFSLSTDLLTHFKTQHN</sequence>
<evidence type="ECO:0000259" key="2">
    <source>
        <dbReference type="PROSITE" id="PS50157"/>
    </source>
</evidence>
<evidence type="ECO:0000313" key="4">
    <source>
        <dbReference type="Proteomes" id="UP000827092"/>
    </source>
</evidence>
<dbReference type="PROSITE" id="PS00028">
    <property type="entry name" value="ZINC_FINGER_C2H2_1"/>
    <property type="match status" value="1"/>
</dbReference>
<reference evidence="3 4" key="1">
    <citation type="journal article" date="2022" name="Nat. Ecol. Evol.">
        <title>A masculinizing supergene underlies an exaggerated male reproductive morph in a spider.</title>
        <authorList>
            <person name="Hendrickx F."/>
            <person name="De Corte Z."/>
            <person name="Sonet G."/>
            <person name="Van Belleghem S.M."/>
            <person name="Kostlbacher S."/>
            <person name="Vangestel C."/>
        </authorList>
    </citation>
    <scope>NUCLEOTIDE SEQUENCE [LARGE SCALE GENOMIC DNA]</scope>
    <source>
        <strain evidence="3">W744_W776</strain>
    </source>
</reference>
<dbReference type="PROSITE" id="PS50157">
    <property type="entry name" value="ZINC_FINGER_C2H2_2"/>
    <property type="match status" value="1"/>
</dbReference>
<organism evidence="3 4">
    <name type="scientific">Oedothorax gibbosus</name>
    <dbReference type="NCBI Taxonomy" id="931172"/>
    <lineage>
        <taxon>Eukaryota</taxon>
        <taxon>Metazoa</taxon>
        <taxon>Ecdysozoa</taxon>
        <taxon>Arthropoda</taxon>
        <taxon>Chelicerata</taxon>
        <taxon>Arachnida</taxon>
        <taxon>Araneae</taxon>
        <taxon>Araneomorphae</taxon>
        <taxon>Entelegynae</taxon>
        <taxon>Araneoidea</taxon>
        <taxon>Linyphiidae</taxon>
        <taxon>Erigoninae</taxon>
        <taxon>Oedothorax</taxon>
    </lineage>
</organism>
<feature type="domain" description="C2H2-type" evidence="2">
    <location>
        <begin position="52"/>
        <end position="76"/>
    </location>
</feature>
<dbReference type="GO" id="GO:0008270">
    <property type="term" value="F:zinc ion binding"/>
    <property type="evidence" value="ECO:0007669"/>
    <property type="project" value="UniProtKB-KW"/>
</dbReference>
<name>A0AAV6VJ98_9ARAC</name>
<dbReference type="Proteomes" id="UP000827092">
    <property type="component" value="Unassembled WGS sequence"/>
</dbReference>
<accession>A0AAV6VJ98</accession>
<dbReference type="InterPro" id="IPR013087">
    <property type="entry name" value="Znf_C2H2_type"/>
</dbReference>
<dbReference type="AlphaFoldDB" id="A0AAV6VJ98"/>
<keyword evidence="1" id="KW-0479">Metal-binding</keyword>